<evidence type="ECO:0000313" key="3">
    <source>
        <dbReference type="Proteomes" id="UP000674318"/>
    </source>
</evidence>
<organism evidence="2 3">
    <name type="scientific">Porcisia hertigi</name>
    <dbReference type="NCBI Taxonomy" id="2761500"/>
    <lineage>
        <taxon>Eukaryota</taxon>
        <taxon>Discoba</taxon>
        <taxon>Euglenozoa</taxon>
        <taxon>Kinetoplastea</taxon>
        <taxon>Metakinetoplastina</taxon>
        <taxon>Trypanosomatida</taxon>
        <taxon>Trypanosomatidae</taxon>
        <taxon>Leishmaniinae</taxon>
        <taxon>Porcisia</taxon>
    </lineage>
</organism>
<gene>
    <name evidence="2" type="ORF">JKF63_03547</name>
</gene>
<dbReference type="AlphaFoldDB" id="A0A836HZW6"/>
<dbReference type="GeneID" id="94289626"/>
<proteinExistence type="predicted"/>
<dbReference type="OrthoDB" id="271923at2759"/>
<accession>A0A836HZW6</accession>
<reference evidence="2 3" key="1">
    <citation type="submission" date="2021-02" db="EMBL/GenBank/DDBJ databases">
        <title>Porcisia hertigi Genome sequencing and assembly.</title>
        <authorList>
            <person name="Almutairi H."/>
            <person name="Gatherer D."/>
        </authorList>
    </citation>
    <scope>NUCLEOTIDE SEQUENCE [LARGE SCALE GENOMIC DNA]</scope>
    <source>
        <strain evidence="2 3">C119</strain>
    </source>
</reference>
<name>A0A836HZW6_9TRYP</name>
<evidence type="ECO:0000313" key="2">
    <source>
        <dbReference type="EMBL" id="KAG5500454.1"/>
    </source>
</evidence>
<keyword evidence="3" id="KW-1185">Reference proteome</keyword>
<dbReference type="RefSeq" id="XP_067755788.1">
    <property type="nucleotide sequence ID" value="XM_067899549.1"/>
</dbReference>
<feature type="compositionally biased region" description="Low complexity" evidence="1">
    <location>
        <begin position="285"/>
        <end position="303"/>
    </location>
</feature>
<protein>
    <submittedName>
        <fullName evidence="2">Uncharacterized protein</fullName>
    </submittedName>
</protein>
<comment type="caution">
    <text evidence="2">The sequence shown here is derived from an EMBL/GenBank/DDBJ whole genome shotgun (WGS) entry which is preliminary data.</text>
</comment>
<sequence>MTSRPPTRRLVDVLKQNSKKTLDRHAAQLAAAASSLPAEAIQTRFLRNQFLINPKAVQLLSTEEHLTRWHIFGVYKPPFCPMRRCEAADNYHGVCIESFVESALQSKDIYPILRRVVKPSEVSVRILYNLDSFASGPVLVSVSDSHRHARSLQTTTMEYDLLVGGHLPVHAVGNRTAIDAAEVFPGVQVPLKGGAVGVDDSASTALSAEIYYEVKKNGYYSVHPVSLLHVVIRSPPTSQPPGLERFVREKLGTCVIGDPLVMGELMQIRSNPTASNIHTAARCPGKSSGSAMSMGDSGDTGMSSKRDWAAHAAAMKLAANPHIVSGRGDCNFPRVFMHLREVRIDTSAETSSSGVEGASVPFDAGHVLNMGSDEGGANSVGAGQPQTQEIRVHCRKCFDGLLQKQLSTSFKSRRISLLDGSWTPQTEYL</sequence>
<dbReference type="KEGG" id="phet:94289626"/>
<dbReference type="EMBL" id="JAFJZO010000028">
    <property type="protein sequence ID" value="KAG5500454.1"/>
    <property type="molecule type" value="Genomic_DNA"/>
</dbReference>
<evidence type="ECO:0000256" key="1">
    <source>
        <dbReference type="SAM" id="MobiDB-lite"/>
    </source>
</evidence>
<feature type="region of interest" description="Disordered" evidence="1">
    <location>
        <begin position="281"/>
        <end position="303"/>
    </location>
</feature>
<dbReference type="Proteomes" id="UP000674318">
    <property type="component" value="Chromosome 28"/>
</dbReference>